<comment type="caution">
    <text evidence="1">The sequence shown here is derived from an EMBL/GenBank/DDBJ whole genome shotgun (WGS) entry which is preliminary data.</text>
</comment>
<protein>
    <submittedName>
        <fullName evidence="1">Putative effector protein</fullName>
    </submittedName>
</protein>
<dbReference type="AlphaFoldDB" id="N1J7V4"/>
<gene>
    <name evidence="1" type="ORF">BGHDH14_bghG002118000001001</name>
</gene>
<organism evidence="1 2">
    <name type="scientific">Blumeria graminis f. sp. hordei (strain DH14)</name>
    <name type="common">Barley powdery mildew</name>
    <name type="synonym">Oidium monilioides f. sp. hordei</name>
    <dbReference type="NCBI Taxonomy" id="546991"/>
    <lineage>
        <taxon>Eukaryota</taxon>
        <taxon>Fungi</taxon>
        <taxon>Dikarya</taxon>
        <taxon>Ascomycota</taxon>
        <taxon>Pezizomycotina</taxon>
        <taxon>Leotiomycetes</taxon>
        <taxon>Erysiphales</taxon>
        <taxon>Erysiphaceae</taxon>
        <taxon>Blumeria</taxon>
        <taxon>Blumeria hordei</taxon>
    </lineage>
</organism>
<dbReference type="InParanoid" id="N1J7V4"/>
<evidence type="ECO:0000313" key="2">
    <source>
        <dbReference type="Proteomes" id="UP000015441"/>
    </source>
</evidence>
<keyword evidence="2" id="KW-1185">Reference proteome</keyword>
<evidence type="ECO:0000313" key="1">
    <source>
        <dbReference type="EMBL" id="CCU76076.1"/>
    </source>
</evidence>
<dbReference type="EMBL" id="CAUH01002118">
    <property type="protein sequence ID" value="CCU76076.1"/>
    <property type="molecule type" value="Genomic_DNA"/>
</dbReference>
<name>N1J7V4_BLUG1</name>
<reference evidence="1 2" key="1">
    <citation type="journal article" date="2010" name="Science">
        <title>Genome expansion and gene loss in powdery mildew fungi reveal tradeoffs in extreme parasitism.</title>
        <authorList>
            <person name="Spanu P.D."/>
            <person name="Abbott J.C."/>
            <person name="Amselem J."/>
            <person name="Burgis T.A."/>
            <person name="Soanes D.M."/>
            <person name="Stueber K."/>
            <person name="Ver Loren van Themaat E."/>
            <person name="Brown J.K.M."/>
            <person name="Butcher S.A."/>
            <person name="Gurr S.J."/>
            <person name="Lebrun M.-H."/>
            <person name="Ridout C.J."/>
            <person name="Schulze-Lefert P."/>
            <person name="Talbot N.J."/>
            <person name="Ahmadinejad N."/>
            <person name="Ametz C."/>
            <person name="Barton G.R."/>
            <person name="Benjdia M."/>
            <person name="Bidzinski P."/>
            <person name="Bindschedler L.V."/>
            <person name="Both M."/>
            <person name="Brewer M.T."/>
            <person name="Cadle-Davidson L."/>
            <person name="Cadle-Davidson M.M."/>
            <person name="Collemare J."/>
            <person name="Cramer R."/>
            <person name="Frenkel O."/>
            <person name="Godfrey D."/>
            <person name="Harriman J."/>
            <person name="Hoede C."/>
            <person name="King B.C."/>
            <person name="Klages S."/>
            <person name="Kleemann J."/>
            <person name="Knoll D."/>
            <person name="Koti P.S."/>
            <person name="Kreplak J."/>
            <person name="Lopez-Ruiz F.J."/>
            <person name="Lu X."/>
            <person name="Maekawa T."/>
            <person name="Mahanil S."/>
            <person name="Micali C."/>
            <person name="Milgroom M.G."/>
            <person name="Montana G."/>
            <person name="Noir S."/>
            <person name="O'Connell R.J."/>
            <person name="Oberhaensli S."/>
            <person name="Parlange F."/>
            <person name="Pedersen C."/>
            <person name="Quesneville H."/>
            <person name="Reinhardt R."/>
            <person name="Rott M."/>
            <person name="Sacristan S."/>
            <person name="Schmidt S.M."/>
            <person name="Schoen M."/>
            <person name="Skamnioti P."/>
            <person name="Sommer H."/>
            <person name="Stephens A."/>
            <person name="Takahara H."/>
            <person name="Thordal-Christensen H."/>
            <person name="Vigouroux M."/>
            <person name="Wessling R."/>
            <person name="Wicker T."/>
            <person name="Panstruga R."/>
        </authorList>
    </citation>
    <scope>NUCLEOTIDE SEQUENCE [LARGE SCALE GENOMIC DNA]</scope>
    <source>
        <strain evidence="1">DH14</strain>
    </source>
</reference>
<dbReference type="Proteomes" id="UP000015441">
    <property type="component" value="Unassembled WGS sequence"/>
</dbReference>
<sequence>MQCAIAFLLLSAKDPDNMDRLVVTQFETNAPSYGVYELTTSRTFPHPGLIDRHDVIWESAMKYGTNIMSYCSESLQSHEIVDRITSGMTDITARAHLHWNENLEAETECYRSLTFVNYPGEQIDDNKMSRLKSRMNSKCTNQVILNLAFSGMIAVDGQYRNYAPPKADQPVVVTLDEPMKLRSLLLNGELIKGTKTTFGQEALAWYQGHLHLFKRNSNSNAWMPVTTIGHENYNGWLIVNFINANFPEINKSWNEYYGKCAKYKEILVQLSQREERKRIKNLNNFNFKDASVSSHNDPNHRYNDFLNVCHSDSHRVFFIVYNYHGYFRSSDNSNNNYYHYQSTVNDHTAKEYRDKIYAVLKKLHPRKLATSQVSGITMPM</sequence>
<dbReference type="HOGENOM" id="CLU_056196_2_0_1"/>
<proteinExistence type="predicted"/>
<accession>N1J7V4</accession>